<dbReference type="InParanoid" id="A0A409YSS7"/>
<gene>
    <name evidence="2" type="ORF">CVT26_005291</name>
</gene>
<comment type="caution">
    <text evidence="2">The sequence shown here is derived from an EMBL/GenBank/DDBJ whole genome shotgun (WGS) entry which is preliminary data.</text>
</comment>
<dbReference type="STRING" id="231916.A0A409YSS7"/>
<accession>A0A409YSS7</accession>
<keyword evidence="3" id="KW-1185">Reference proteome</keyword>
<dbReference type="OrthoDB" id="3064493at2759"/>
<keyword evidence="1" id="KW-0732">Signal</keyword>
<dbReference type="Proteomes" id="UP000284706">
    <property type="component" value="Unassembled WGS sequence"/>
</dbReference>
<sequence>MHFAILSFFTVFSLFVGALSAPVELVRRGPDLAISLRETGKNTANWHFALVVHSTGAVFTGKYVPIHEFVLHDGCLVYDSRTAPTTDRQIVDTAKIIPKNGEATDADLEKAVEGILKTNEKSTDPLTDPKYKNCFDYAIGAVQELEKHGYVSPADYGKFKAYYEHKEGGKEYHEVVREKTYPGLKSTIEAQAKASKP</sequence>
<reference evidence="2 3" key="1">
    <citation type="journal article" date="2018" name="Evol. Lett.">
        <title>Horizontal gene cluster transfer increased hallucinogenic mushroom diversity.</title>
        <authorList>
            <person name="Reynolds H.T."/>
            <person name="Vijayakumar V."/>
            <person name="Gluck-Thaler E."/>
            <person name="Korotkin H.B."/>
            <person name="Matheny P.B."/>
            <person name="Slot J.C."/>
        </authorList>
    </citation>
    <scope>NUCLEOTIDE SEQUENCE [LARGE SCALE GENOMIC DNA]</scope>
    <source>
        <strain evidence="2 3">SRW20</strain>
    </source>
</reference>
<feature type="signal peptide" evidence="1">
    <location>
        <begin position="1"/>
        <end position="20"/>
    </location>
</feature>
<name>A0A409YSS7_9AGAR</name>
<organism evidence="2 3">
    <name type="scientific">Gymnopilus dilepis</name>
    <dbReference type="NCBI Taxonomy" id="231916"/>
    <lineage>
        <taxon>Eukaryota</taxon>
        <taxon>Fungi</taxon>
        <taxon>Dikarya</taxon>
        <taxon>Basidiomycota</taxon>
        <taxon>Agaricomycotina</taxon>
        <taxon>Agaricomycetes</taxon>
        <taxon>Agaricomycetidae</taxon>
        <taxon>Agaricales</taxon>
        <taxon>Agaricineae</taxon>
        <taxon>Hymenogastraceae</taxon>
        <taxon>Gymnopilus</taxon>
    </lineage>
</organism>
<evidence type="ECO:0000313" key="2">
    <source>
        <dbReference type="EMBL" id="PPR06085.1"/>
    </source>
</evidence>
<proteinExistence type="predicted"/>
<dbReference type="AlphaFoldDB" id="A0A409YSS7"/>
<feature type="chain" id="PRO_5019403262" evidence="1">
    <location>
        <begin position="21"/>
        <end position="197"/>
    </location>
</feature>
<protein>
    <submittedName>
        <fullName evidence="2">Uncharacterized protein</fullName>
    </submittedName>
</protein>
<dbReference type="EMBL" id="NHYE01000378">
    <property type="protein sequence ID" value="PPR06085.1"/>
    <property type="molecule type" value="Genomic_DNA"/>
</dbReference>
<evidence type="ECO:0000313" key="3">
    <source>
        <dbReference type="Proteomes" id="UP000284706"/>
    </source>
</evidence>
<evidence type="ECO:0000256" key="1">
    <source>
        <dbReference type="SAM" id="SignalP"/>
    </source>
</evidence>